<accession>A0A4T0FP53</accession>
<dbReference type="Proteomes" id="UP000310189">
    <property type="component" value="Unassembled WGS sequence"/>
</dbReference>
<evidence type="ECO:0000313" key="3">
    <source>
        <dbReference type="Proteomes" id="UP000310189"/>
    </source>
</evidence>
<dbReference type="PANTHER" id="PTHR44666:SF1">
    <property type="entry name" value="WD REPEAT-CONTAINING PROTEIN 53"/>
    <property type="match status" value="1"/>
</dbReference>
<dbReference type="InterPro" id="IPR001680">
    <property type="entry name" value="WD40_rpt"/>
</dbReference>
<dbReference type="Gene3D" id="2.130.10.10">
    <property type="entry name" value="YVTN repeat-like/Quinoprotein amine dehydrogenase"/>
    <property type="match status" value="2"/>
</dbReference>
<dbReference type="PROSITE" id="PS50294">
    <property type="entry name" value="WD_REPEATS_REGION"/>
    <property type="match status" value="1"/>
</dbReference>
<sequence>MFLEGHKSPVIDIAIDHHSNSRLATASEDCTARVWSASGDGVYKSTKALVGFEDAVVAVVWHPATTERLFLSCGGSVFLFDLQSLAPLIKASDALETWKVSDVEINSIQINKKGSEIAWCDDSGAVGILILSTGKNRLFRMKHANIASKVLYKGGKDGELLSGSYDGSALIWDTKKGAITDTLDLTTRTGGENQTTPVFVLSLAASPDAKKLAAGAGDGSVWQSSTRLSNAKDFSAHTGPVIGLAYAGQRLVSCSLHQLCIWKADEKEVEKTIDIKDLEKANCIAATSTHVLIGGFAKDGKGRVVVLPIEV</sequence>
<proteinExistence type="predicted"/>
<keyword evidence="3" id="KW-1185">Reference proteome</keyword>
<keyword evidence="1" id="KW-0853">WD repeat</keyword>
<dbReference type="PROSITE" id="PS50082">
    <property type="entry name" value="WD_REPEATS_2"/>
    <property type="match status" value="2"/>
</dbReference>
<dbReference type="OrthoDB" id="2161379at2759"/>
<feature type="repeat" description="WD" evidence="1">
    <location>
        <begin position="160"/>
        <end position="182"/>
    </location>
</feature>
<dbReference type="InterPro" id="IPR015943">
    <property type="entry name" value="WD40/YVTN_repeat-like_dom_sf"/>
</dbReference>
<dbReference type="InterPro" id="IPR036322">
    <property type="entry name" value="WD40_repeat_dom_sf"/>
</dbReference>
<dbReference type="InterPro" id="IPR042453">
    <property type="entry name" value="WDR53"/>
</dbReference>
<dbReference type="SMART" id="SM00320">
    <property type="entry name" value="WD40"/>
    <property type="match status" value="5"/>
</dbReference>
<dbReference type="AlphaFoldDB" id="A0A4T0FP53"/>
<dbReference type="EMBL" id="SPNW01000021">
    <property type="protein sequence ID" value="TIA90168.1"/>
    <property type="molecule type" value="Genomic_DNA"/>
</dbReference>
<dbReference type="PANTHER" id="PTHR44666">
    <property type="entry name" value="WD REPEAT-CONTAINING PROTEIN 53"/>
    <property type="match status" value="1"/>
</dbReference>
<gene>
    <name evidence="2" type="ORF">E3P99_01678</name>
</gene>
<evidence type="ECO:0000256" key="1">
    <source>
        <dbReference type="PROSITE-ProRule" id="PRU00221"/>
    </source>
</evidence>
<protein>
    <submittedName>
        <fullName evidence="2">Uncharacterized protein</fullName>
    </submittedName>
</protein>
<name>A0A4T0FP53_9BASI</name>
<reference evidence="2 3" key="1">
    <citation type="submission" date="2019-03" db="EMBL/GenBank/DDBJ databases">
        <title>Sequencing 23 genomes of Wallemia ichthyophaga.</title>
        <authorList>
            <person name="Gostincar C."/>
        </authorList>
    </citation>
    <scope>NUCLEOTIDE SEQUENCE [LARGE SCALE GENOMIC DNA]</scope>
    <source>
        <strain evidence="2 3">EXF-5753</strain>
    </source>
</reference>
<comment type="caution">
    <text evidence="2">The sequence shown here is derived from an EMBL/GenBank/DDBJ whole genome shotgun (WGS) entry which is preliminary data.</text>
</comment>
<dbReference type="SUPFAM" id="SSF50978">
    <property type="entry name" value="WD40 repeat-like"/>
    <property type="match status" value="1"/>
</dbReference>
<dbReference type="Pfam" id="PF00400">
    <property type="entry name" value="WD40"/>
    <property type="match status" value="2"/>
</dbReference>
<organism evidence="2 3">
    <name type="scientific">Wallemia hederae</name>
    <dbReference type="NCBI Taxonomy" id="1540922"/>
    <lineage>
        <taxon>Eukaryota</taxon>
        <taxon>Fungi</taxon>
        <taxon>Dikarya</taxon>
        <taxon>Basidiomycota</taxon>
        <taxon>Wallemiomycotina</taxon>
        <taxon>Wallemiomycetes</taxon>
        <taxon>Wallemiales</taxon>
        <taxon>Wallemiaceae</taxon>
        <taxon>Wallemia</taxon>
    </lineage>
</organism>
<evidence type="ECO:0000313" key="2">
    <source>
        <dbReference type="EMBL" id="TIA90168.1"/>
    </source>
</evidence>
<feature type="repeat" description="WD" evidence="1">
    <location>
        <begin position="3"/>
        <end position="36"/>
    </location>
</feature>